<dbReference type="Pfam" id="PF04183">
    <property type="entry name" value="IucA_IucC"/>
    <property type="match status" value="1"/>
</dbReference>
<dbReference type="Gene3D" id="3.30.310.280">
    <property type="match status" value="1"/>
</dbReference>
<evidence type="ECO:0000259" key="3">
    <source>
        <dbReference type="SMART" id="SM01006"/>
    </source>
</evidence>
<dbReference type="RefSeq" id="WP_019020091.1">
    <property type="nucleotide sequence ID" value="NZ_BMXD01000009.1"/>
</dbReference>
<dbReference type="Gene3D" id="3.40.630.30">
    <property type="match status" value="1"/>
</dbReference>
<name>A0ABV7M5A3_9GAMM</name>
<dbReference type="SUPFAM" id="SSF55729">
    <property type="entry name" value="Acyl-CoA N-acyltransferases (Nat)"/>
    <property type="match status" value="1"/>
</dbReference>
<comment type="caution">
    <text evidence="4">The sequence shown here is derived from an EMBL/GenBank/DDBJ whole genome shotgun (WGS) entry which is preliminary data.</text>
</comment>
<dbReference type="EMBL" id="JBHRUH010000040">
    <property type="protein sequence ID" value="MFC3294106.1"/>
    <property type="molecule type" value="Genomic_DNA"/>
</dbReference>
<evidence type="ECO:0000313" key="4">
    <source>
        <dbReference type="EMBL" id="MFC3294106.1"/>
    </source>
</evidence>
<dbReference type="InterPro" id="IPR022770">
    <property type="entry name" value="IucA/IucC-like_C"/>
</dbReference>
<dbReference type="PANTHER" id="PTHR34384:SF6">
    <property type="entry name" value="STAPHYLOFERRIN B SYNTHASE"/>
    <property type="match status" value="1"/>
</dbReference>
<dbReference type="SMART" id="SM01006">
    <property type="entry name" value="AlcB"/>
    <property type="match status" value="1"/>
</dbReference>
<dbReference type="PANTHER" id="PTHR34384">
    <property type="entry name" value="L-2,3-DIAMINOPROPANOATE--CITRATE LIGASE"/>
    <property type="match status" value="1"/>
</dbReference>
<dbReference type="GO" id="GO:0016746">
    <property type="term" value="F:acyltransferase activity"/>
    <property type="evidence" value="ECO:0007669"/>
    <property type="project" value="UniProtKB-KW"/>
</dbReference>
<evidence type="ECO:0000256" key="1">
    <source>
        <dbReference type="ARBA" id="ARBA00004924"/>
    </source>
</evidence>
<sequence length="830" mass="94275">MTTSFLSSLYDPQIRFTHDVPGLGRFHLRAVHLPDDIALIHDWVNREYARFWGMNGDSADQVQAFYQAMHDSAHSQAYLGFFESQPAFLVECYQPEHDPIGAHYPVQPGDRGMHFLVAPAETRIHRFSWGVLSTVMHLMFSAADTRRVVVEPDVNNTKIHPLNRRVGFAYDRQITLPEKTAHLAFCTRSQFQVAERRELEDFTQEETTTPMETRPTTAQDTTRHLQPDLWAQANRLLVRKAIAEFAHELLLEPICLAQDGDWGHYELNVPDRGIRYRFRARIMQLDHWWVEAGSIEKRIDNLDAELDAQSFIIEFRDVLGIDDDTLPVYLEEISSTLFGSAYKLANQRHDAASLALADFQTIETAMTEGHPGFVANNGRIGFDGIDYHAYAPEAGAEIHLVWLAVHRNHAHFASIEGLSYAALLDEELGAATVNDFERQLVDRGLAPQDYLFMPIHPWQWHNKLAITFAGEVASQRIICLGAGEDGYRAQQSIRTLFNIHRPERRYVKTALSILNMGFMRGLSPYYMQGTPAINAWLKRLIDDDPFLAANGFTLLREVAAIGYRNAYFESAIERDSPYKKMLACLWRESPIALLQPGQRLMTMAALLHRDRDGKALLPALIAASGLDQRTWLKRYLEAYLTPLLHCFFAHDLVFMPHGENLVLQLEGHVPVRVIMKDIAEESAIMNVDADLPDTVRRLAVDVPEHLKVLSIFTDTFDGIFRYLSHILVEHGGSGGMFGEQDFWQCVADCIIGYQRQHSQYRDKFARYDLFAPAFVRSCLNRLQLGNNRQMIDLADPSKNLKFAGTLNNPIAAFRPATTAPDQAIVQTTTA</sequence>
<dbReference type="Proteomes" id="UP001595640">
    <property type="component" value="Unassembled WGS sequence"/>
</dbReference>
<keyword evidence="4" id="KW-0808">Transferase</keyword>
<dbReference type="InterPro" id="IPR019432">
    <property type="entry name" value="Acyltransferase_MbtK/IucB-like"/>
</dbReference>
<dbReference type="InterPro" id="IPR016181">
    <property type="entry name" value="Acyl_CoA_acyltransferase"/>
</dbReference>
<feature type="domain" description="Acyltransferase MbtK/IucB-like conserved" evidence="3">
    <location>
        <begin position="29"/>
        <end position="76"/>
    </location>
</feature>
<dbReference type="Gene3D" id="6.10.250.3370">
    <property type="match status" value="1"/>
</dbReference>
<evidence type="ECO:0000256" key="2">
    <source>
        <dbReference type="SAM" id="MobiDB-lite"/>
    </source>
</evidence>
<dbReference type="Pfam" id="PF06276">
    <property type="entry name" value="FhuF"/>
    <property type="match status" value="1"/>
</dbReference>
<evidence type="ECO:0000313" key="5">
    <source>
        <dbReference type="Proteomes" id="UP001595640"/>
    </source>
</evidence>
<feature type="region of interest" description="Disordered" evidence="2">
    <location>
        <begin position="201"/>
        <end position="223"/>
    </location>
</feature>
<organism evidence="4 5">
    <name type="scientific">Modicisalibacter luteus</name>
    <dbReference type="NCBI Taxonomy" id="453962"/>
    <lineage>
        <taxon>Bacteria</taxon>
        <taxon>Pseudomonadati</taxon>
        <taxon>Pseudomonadota</taxon>
        <taxon>Gammaproteobacteria</taxon>
        <taxon>Oceanospirillales</taxon>
        <taxon>Halomonadaceae</taxon>
        <taxon>Modicisalibacter</taxon>
    </lineage>
</organism>
<dbReference type="Pfam" id="PF13523">
    <property type="entry name" value="Acetyltransf_8"/>
    <property type="match status" value="1"/>
</dbReference>
<gene>
    <name evidence="4" type="ORF">ACFOEI_18850</name>
</gene>
<keyword evidence="4" id="KW-0012">Acyltransferase</keyword>
<dbReference type="Gene3D" id="1.10.510.40">
    <property type="match status" value="1"/>
</dbReference>
<reference evidence="5" key="1">
    <citation type="journal article" date="2019" name="Int. J. Syst. Evol. Microbiol.">
        <title>The Global Catalogue of Microorganisms (GCM) 10K type strain sequencing project: providing services to taxonomists for standard genome sequencing and annotation.</title>
        <authorList>
            <consortium name="The Broad Institute Genomics Platform"/>
            <consortium name="The Broad Institute Genome Sequencing Center for Infectious Disease"/>
            <person name="Wu L."/>
            <person name="Ma J."/>
        </authorList>
    </citation>
    <scope>NUCLEOTIDE SEQUENCE [LARGE SCALE GENOMIC DNA]</scope>
    <source>
        <strain evidence="5">KCTC 12847</strain>
    </source>
</reference>
<dbReference type="InterPro" id="IPR037455">
    <property type="entry name" value="LucA/IucC-like"/>
</dbReference>
<protein>
    <submittedName>
        <fullName evidence="4">GNAT family N-acetyltransferase</fullName>
        <ecNumber evidence="4">2.3.1.-</ecNumber>
    </submittedName>
</protein>
<comment type="pathway">
    <text evidence="1">Siderophore biosynthesis.</text>
</comment>
<proteinExistence type="predicted"/>
<dbReference type="EC" id="2.3.1.-" evidence="4"/>
<keyword evidence="5" id="KW-1185">Reference proteome</keyword>
<accession>A0ABV7M5A3</accession>
<dbReference type="InterPro" id="IPR007310">
    <property type="entry name" value="Aerobactin_biosyn_IucA/IucC_N"/>
</dbReference>
<feature type="compositionally biased region" description="Low complexity" evidence="2">
    <location>
        <begin position="205"/>
        <end position="217"/>
    </location>
</feature>